<dbReference type="GO" id="GO:0016020">
    <property type="term" value="C:membrane"/>
    <property type="evidence" value="ECO:0007669"/>
    <property type="project" value="UniProtKB-SubCell"/>
</dbReference>
<protein>
    <submittedName>
        <fullName evidence="8">Solute carrier family 32</fullName>
    </submittedName>
</protein>
<keyword evidence="9" id="KW-1185">Reference proteome</keyword>
<feature type="transmembrane region" description="Helical" evidence="6">
    <location>
        <begin position="126"/>
        <end position="146"/>
    </location>
</feature>
<dbReference type="Proteomes" id="UP000439903">
    <property type="component" value="Unassembled WGS sequence"/>
</dbReference>
<dbReference type="OrthoDB" id="655540at2759"/>
<feature type="transmembrane region" description="Helical" evidence="6">
    <location>
        <begin position="98"/>
        <end position="120"/>
    </location>
</feature>
<keyword evidence="5 6" id="KW-0472">Membrane</keyword>
<feature type="domain" description="Amino acid transporter transmembrane" evidence="7">
    <location>
        <begin position="19"/>
        <end position="215"/>
    </location>
</feature>
<gene>
    <name evidence="8" type="ORF">F8M41_013763</name>
</gene>
<comment type="subcellular location">
    <subcellularLocation>
        <location evidence="1">Membrane</location>
        <topology evidence="1">Multi-pass membrane protein</topology>
    </subcellularLocation>
</comment>
<organism evidence="8 9">
    <name type="scientific">Gigaspora margarita</name>
    <dbReference type="NCBI Taxonomy" id="4874"/>
    <lineage>
        <taxon>Eukaryota</taxon>
        <taxon>Fungi</taxon>
        <taxon>Fungi incertae sedis</taxon>
        <taxon>Mucoromycota</taxon>
        <taxon>Glomeromycotina</taxon>
        <taxon>Glomeromycetes</taxon>
        <taxon>Diversisporales</taxon>
        <taxon>Gigasporaceae</taxon>
        <taxon>Gigaspora</taxon>
    </lineage>
</organism>
<feature type="transmembrane region" description="Helical" evidence="6">
    <location>
        <begin position="26"/>
        <end position="45"/>
    </location>
</feature>
<evidence type="ECO:0000256" key="2">
    <source>
        <dbReference type="ARBA" id="ARBA00008066"/>
    </source>
</evidence>
<evidence type="ECO:0000256" key="4">
    <source>
        <dbReference type="ARBA" id="ARBA00022989"/>
    </source>
</evidence>
<evidence type="ECO:0000256" key="6">
    <source>
        <dbReference type="SAM" id="Phobius"/>
    </source>
</evidence>
<dbReference type="PANTHER" id="PTHR22950">
    <property type="entry name" value="AMINO ACID TRANSPORTER"/>
    <property type="match status" value="1"/>
</dbReference>
<dbReference type="AlphaFoldDB" id="A0A8H4B3P3"/>
<evidence type="ECO:0000256" key="3">
    <source>
        <dbReference type="ARBA" id="ARBA00022692"/>
    </source>
</evidence>
<feature type="transmembrane region" description="Helical" evidence="6">
    <location>
        <begin position="194"/>
        <end position="217"/>
    </location>
</feature>
<evidence type="ECO:0000313" key="9">
    <source>
        <dbReference type="Proteomes" id="UP000439903"/>
    </source>
</evidence>
<feature type="transmembrane region" description="Helical" evidence="6">
    <location>
        <begin position="153"/>
        <end position="174"/>
    </location>
</feature>
<evidence type="ECO:0000313" key="8">
    <source>
        <dbReference type="EMBL" id="KAF0557236.1"/>
    </source>
</evidence>
<dbReference type="GO" id="GO:0015179">
    <property type="term" value="F:L-amino acid transmembrane transporter activity"/>
    <property type="evidence" value="ECO:0007669"/>
    <property type="project" value="TreeGrafter"/>
</dbReference>
<sequence>MLDQLDLSEILKDKPSSIKSSYGQTLWNFCNVLIGVGSLSLPFAFKFSGWIIGLSLLFFCMGVTNYTTRLLIKCLNYKEGLYTYPDIAMVAYGKFVKFVVLALFTLELIGIAIAFITLIGDSLYVLFPKVSLVLLKIISWAVLVPLTLIDIKYLSYVSFLGLVSTIFLTIVIIIDGVTTHEQPGSLLNPMKTELFPTKLNSLPLCFGFMIAGFAGYYL</sequence>
<evidence type="ECO:0000256" key="5">
    <source>
        <dbReference type="ARBA" id="ARBA00023136"/>
    </source>
</evidence>
<comment type="similarity">
    <text evidence="2">Belongs to the amino acid/polyamine transporter 2 family.</text>
</comment>
<reference evidence="8 9" key="1">
    <citation type="journal article" date="2019" name="Environ. Microbiol.">
        <title>At the nexus of three kingdoms: the genome of the mycorrhizal fungus Gigaspora margarita provides insights into plant, endobacterial and fungal interactions.</title>
        <authorList>
            <person name="Venice F."/>
            <person name="Ghignone S."/>
            <person name="Salvioli di Fossalunga A."/>
            <person name="Amselem J."/>
            <person name="Novero M."/>
            <person name="Xianan X."/>
            <person name="Sedzielewska Toro K."/>
            <person name="Morin E."/>
            <person name="Lipzen A."/>
            <person name="Grigoriev I.V."/>
            <person name="Henrissat B."/>
            <person name="Martin F.M."/>
            <person name="Bonfante P."/>
        </authorList>
    </citation>
    <scope>NUCLEOTIDE SEQUENCE [LARGE SCALE GENOMIC DNA]</scope>
    <source>
        <strain evidence="8 9">BEG34</strain>
    </source>
</reference>
<accession>A0A8H4B3P3</accession>
<name>A0A8H4B3P3_GIGMA</name>
<dbReference type="InterPro" id="IPR013057">
    <property type="entry name" value="AA_transpt_TM"/>
</dbReference>
<proteinExistence type="inferred from homology"/>
<comment type="caution">
    <text evidence="8">The sequence shown here is derived from an EMBL/GenBank/DDBJ whole genome shotgun (WGS) entry which is preliminary data.</text>
</comment>
<dbReference type="EMBL" id="WTPW01000029">
    <property type="protein sequence ID" value="KAF0557236.1"/>
    <property type="molecule type" value="Genomic_DNA"/>
</dbReference>
<evidence type="ECO:0000256" key="1">
    <source>
        <dbReference type="ARBA" id="ARBA00004141"/>
    </source>
</evidence>
<keyword evidence="3 6" id="KW-0812">Transmembrane</keyword>
<keyword evidence="4 6" id="KW-1133">Transmembrane helix</keyword>
<dbReference type="Pfam" id="PF01490">
    <property type="entry name" value="Aa_trans"/>
    <property type="match status" value="1"/>
</dbReference>
<evidence type="ECO:0000259" key="7">
    <source>
        <dbReference type="Pfam" id="PF01490"/>
    </source>
</evidence>
<feature type="transmembrane region" description="Helical" evidence="6">
    <location>
        <begin position="51"/>
        <end position="72"/>
    </location>
</feature>